<dbReference type="AlphaFoldDB" id="A0A537J6T5"/>
<evidence type="ECO:0008006" key="4">
    <source>
        <dbReference type="Google" id="ProtNLM"/>
    </source>
</evidence>
<dbReference type="PROSITE" id="PS00924">
    <property type="entry name" value="ASP_GLU_RACEMASE_2"/>
    <property type="match status" value="1"/>
</dbReference>
<dbReference type="Proteomes" id="UP000320048">
    <property type="component" value="Unassembled WGS sequence"/>
</dbReference>
<name>A0A537J6T5_9BACT</name>
<dbReference type="Gene3D" id="3.40.50.1860">
    <property type="match status" value="1"/>
</dbReference>
<sequence>GFEVVDTTPIEEAGVEAAIKAVKAGDLGAGVRRRIRETAAALIRRGADAIVLGCTELPLVMSAHDVPVPVLDGTDILAAAAVREARLKEFSHPRRRSPPASRGHHPKGVPQPARRR</sequence>
<protein>
    <recommendedName>
        <fullName evidence="4">Aspartate racemase</fullName>
    </recommendedName>
</protein>
<dbReference type="InterPro" id="IPR015942">
    <property type="entry name" value="Asp/Glu/hydantoin_racemase"/>
</dbReference>
<evidence type="ECO:0000313" key="3">
    <source>
        <dbReference type="Proteomes" id="UP000320048"/>
    </source>
</evidence>
<reference evidence="2 3" key="1">
    <citation type="journal article" date="2019" name="Nat. Microbiol.">
        <title>Mediterranean grassland soil C-N compound turnover is dependent on rainfall and depth, and is mediated by genomically divergent microorganisms.</title>
        <authorList>
            <person name="Diamond S."/>
            <person name="Andeer P.F."/>
            <person name="Li Z."/>
            <person name="Crits-Christoph A."/>
            <person name="Burstein D."/>
            <person name="Anantharaman K."/>
            <person name="Lane K.R."/>
            <person name="Thomas B.C."/>
            <person name="Pan C."/>
            <person name="Northen T.R."/>
            <person name="Banfield J.F."/>
        </authorList>
    </citation>
    <scope>NUCLEOTIDE SEQUENCE [LARGE SCALE GENOMIC DNA]</scope>
    <source>
        <strain evidence="2">NP_7</strain>
    </source>
</reference>
<gene>
    <name evidence="2" type="ORF">E6H04_10900</name>
</gene>
<organism evidence="2 3">
    <name type="scientific">Candidatus Segetimicrobium genomatis</name>
    <dbReference type="NCBI Taxonomy" id="2569760"/>
    <lineage>
        <taxon>Bacteria</taxon>
        <taxon>Bacillati</taxon>
        <taxon>Candidatus Sysuimicrobiota</taxon>
        <taxon>Candidatus Sysuimicrobiia</taxon>
        <taxon>Candidatus Sysuimicrobiales</taxon>
        <taxon>Candidatus Segetimicrobiaceae</taxon>
        <taxon>Candidatus Segetimicrobium</taxon>
    </lineage>
</organism>
<dbReference type="SUPFAM" id="SSF53681">
    <property type="entry name" value="Aspartate/glutamate racemase"/>
    <property type="match status" value="1"/>
</dbReference>
<evidence type="ECO:0000256" key="1">
    <source>
        <dbReference type="SAM" id="MobiDB-lite"/>
    </source>
</evidence>
<dbReference type="EMBL" id="VBAO01000300">
    <property type="protein sequence ID" value="TMI79258.1"/>
    <property type="molecule type" value="Genomic_DNA"/>
</dbReference>
<dbReference type="Pfam" id="PF01177">
    <property type="entry name" value="Asp_Glu_race"/>
    <property type="match status" value="1"/>
</dbReference>
<feature type="region of interest" description="Disordered" evidence="1">
    <location>
        <begin position="88"/>
        <end position="116"/>
    </location>
</feature>
<dbReference type="GO" id="GO:0047661">
    <property type="term" value="F:amino-acid racemase activity"/>
    <property type="evidence" value="ECO:0007669"/>
    <property type="project" value="InterPro"/>
</dbReference>
<dbReference type="InterPro" id="IPR001920">
    <property type="entry name" value="Asp/Glu_race"/>
</dbReference>
<comment type="caution">
    <text evidence="2">The sequence shown here is derived from an EMBL/GenBank/DDBJ whole genome shotgun (WGS) entry which is preliminary data.</text>
</comment>
<accession>A0A537J6T5</accession>
<evidence type="ECO:0000313" key="2">
    <source>
        <dbReference type="EMBL" id="TMI79258.1"/>
    </source>
</evidence>
<feature type="compositionally biased region" description="Basic residues" evidence="1">
    <location>
        <begin position="93"/>
        <end position="116"/>
    </location>
</feature>
<feature type="non-terminal residue" evidence="2">
    <location>
        <position position="1"/>
    </location>
</feature>
<dbReference type="InterPro" id="IPR033134">
    <property type="entry name" value="Asp/Glu_racemase_AS_2"/>
</dbReference>
<proteinExistence type="predicted"/>